<dbReference type="AlphaFoldDB" id="E0XUB5"/>
<accession>E0XUB5</accession>
<organism evidence="1">
    <name type="scientific">uncultured delta proteobacterium HF0200_19J16</name>
    <dbReference type="NCBI Taxonomy" id="710831"/>
    <lineage>
        <taxon>Bacteria</taxon>
        <taxon>Deltaproteobacteria</taxon>
        <taxon>environmental samples</taxon>
    </lineage>
</organism>
<sequence>MLKADNALYGCFEIDDQMRIIVTKLYACIMQNILRCFPRIEEIFLRQ</sequence>
<name>E0XUB5_9DELT</name>
<reference evidence="1" key="1">
    <citation type="journal article" date="2011" name="Environ. Microbiol.">
        <title>Time-series analyses of Monterey Bay coastal microbial picoplankton using a 'genome proxy' microarray.</title>
        <authorList>
            <person name="Rich V.I."/>
            <person name="Pham V.D."/>
            <person name="Eppley J."/>
            <person name="Shi Y."/>
            <person name="DeLong E.F."/>
        </authorList>
    </citation>
    <scope>NUCLEOTIDE SEQUENCE</scope>
</reference>
<proteinExistence type="predicted"/>
<evidence type="ECO:0000313" key="1">
    <source>
        <dbReference type="EMBL" id="ADI18006.1"/>
    </source>
</evidence>
<protein>
    <submittedName>
        <fullName evidence="1">Uncharacterized protein</fullName>
    </submittedName>
</protein>
<dbReference type="EMBL" id="GU474879">
    <property type="protein sequence ID" value="ADI18006.1"/>
    <property type="molecule type" value="Genomic_DNA"/>
</dbReference>